<dbReference type="EMBL" id="WVIE01000012">
    <property type="protein sequence ID" value="NDJ17988.1"/>
    <property type="molecule type" value="Genomic_DNA"/>
</dbReference>
<organism evidence="7 8">
    <name type="scientific">Myxacorys almedinensis A</name>
    <dbReference type="NCBI Taxonomy" id="2690445"/>
    <lineage>
        <taxon>Bacteria</taxon>
        <taxon>Bacillati</taxon>
        <taxon>Cyanobacteriota</taxon>
        <taxon>Cyanophyceae</taxon>
        <taxon>Leptolyngbyales</taxon>
        <taxon>Leptolyngbyaceae</taxon>
        <taxon>Myxacorys</taxon>
        <taxon>Myxacorys almedinensis</taxon>
    </lineage>
</organism>
<evidence type="ECO:0000256" key="2">
    <source>
        <dbReference type="ARBA" id="ARBA00022475"/>
    </source>
</evidence>
<dbReference type="GO" id="GO:0005886">
    <property type="term" value="C:plasma membrane"/>
    <property type="evidence" value="ECO:0007669"/>
    <property type="project" value="UniProtKB-SubCell"/>
</dbReference>
<evidence type="ECO:0000256" key="6">
    <source>
        <dbReference type="SAM" id="Phobius"/>
    </source>
</evidence>
<feature type="transmembrane region" description="Helical" evidence="6">
    <location>
        <begin position="39"/>
        <end position="61"/>
    </location>
</feature>
<dbReference type="PIRSF" id="PIRSF035875">
    <property type="entry name" value="RNase_BN"/>
    <property type="match status" value="1"/>
</dbReference>
<protein>
    <submittedName>
        <fullName evidence="7">Ribonuclease BN</fullName>
    </submittedName>
</protein>
<accession>A0A8J8CIL9</accession>
<keyword evidence="5 6" id="KW-0472">Membrane</keyword>
<dbReference type="AlphaFoldDB" id="A0A8J8CIL9"/>
<keyword evidence="3 6" id="KW-0812">Transmembrane</keyword>
<dbReference type="PANTHER" id="PTHR30213:SF1">
    <property type="entry name" value="INNER MEMBRANE PROTEIN YHJD"/>
    <property type="match status" value="1"/>
</dbReference>
<proteinExistence type="predicted"/>
<evidence type="ECO:0000313" key="7">
    <source>
        <dbReference type="EMBL" id="NDJ17988.1"/>
    </source>
</evidence>
<keyword evidence="2" id="KW-1003">Cell membrane</keyword>
<name>A0A8J8CIL9_9CYAN</name>
<feature type="transmembrane region" description="Helical" evidence="6">
    <location>
        <begin position="160"/>
        <end position="187"/>
    </location>
</feature>
<feature type="transmembrane region" description="Helical" evidence="6">
    <location>
        <begin position="207"/>
        <end position="228"/>
    </location>
</feature>
<dbReference type="RefSeq" id="WP_162423513.1">
    <property type="nucleotide sequence ID" value="NZ_WVIE01000012.1"/>
</dbReference>
<dbReference type="Proteomes" id="UP000646053">
    <property type="component" value="Unassembled WGS sequence"/>
</dbReference>
<gene>
    <name evidence="7" type="ORF">GS601_11920</name>
</gene>
<keyword evidence="4 6" id="KW-1133">Transmembrane helix</keyword>
<dbReference type="Pfam" id="PF03631">
    <property type="entry name" value="Virul_fac_BrkB"/>
    <property type="match status" value="1"/>
</dbReference>
<dbReference type="InterPro" id="IPR017039">
    <property type="entry name" value="Virul_fac_BrkB"/>
</dbReference>
<evidence type="ECO:0000256" key="1">
    <source>
        <dbReference type="ARBA" id="ARBA00004651"/>
    </source>
</evidence>
<keyword evidence="8" id="KW-1185">Reference proteome</keyword>
<evidence type="ECO:0000256" key="4">
    <source>
        <dbReference type="ARBA" id="ARBA00022989"/>
    </source>
</evidence>
<feature type="transmembrane region" description="Helical" evidence="6">
    <location>
        <begin position="271"/>
        <end position="304"/>
    </location>
</feature>
<dbReference type="PANTHER" id="PTHR30213">
    <property type="entry name" value="INNER MEMBRANE PROTEIN YHJD"/>
    <property type="match status" value="1"/>
</dbReference>
<feature type="transmembrane region" description="Helical" evidence="6">
    <location>
        <begin position="240"/>
        <end position="259"/>
    </location>
</feature>
<feature type="transmembrane region" description="Helical" evidence="6">
    <location>
        <begin position="98"/>
        <end position="119"/>
    </location>
</feature>
<comment type="caution">
    <text evidence="7">The sequence shown here is derived from an EMBL/GenBank/DDBJ whole genome shotgun (WGS) entry which is preliminary data.</text>
</comment>
<evidence type="ECO:0000313" key="8">
    <source>
        <dbReference type="Proteomes" id="UP000646053"/>
    </source>
</evidence>
<comment type="subcellular location">
    <subcellularLocation>
        <location evidence="1">Cell membrane</location>
        <topology evidence="1">Multi-pass membrane protein</topology>
    </subcellularLocation>
</comment>
<reference evidence="7" key="1">
    <citation type="submission" date="2019-12" db="EMBL/GenBank/DDBJ databases">
        <title>High-Quality draft genome sequences of three cyanobacteria isolated from the limestone walls of the Old Cathedral of Coimbra.</title>
        <authorList>
            <person name="Tiago I."/>
            <person name="Soares F."/>
            <person name="Portugal A."/>
        </authorList>
    </citation>
    <scope>NUCLEOTIDE SEQUENCE</scope>
    <source>
        <strain evidence="7">A</strain>
    </source>
</reference>
<evidence type="ECO:0000256" key="5">
    <source>
        <dbReference type="ARBA" id="ARBA00023136"/>
    </source>
</evidence>
<sequence length="322" mass="35508">MLHYIRSTLIPSKPAQLLIQTGMKWDQDNCSGMAASLSYFALFSLFPLLLVMLSIIGRLIAPGTDAFQEIQRAVARHLPPEVHGLIKETVISLSENRVGAGIVGFSVLLWTASAVFDILRSSVNKIWRLPLRGTAEQLPSRVSETGSATKMVLFFVANKLFSFLLVFGTGLLLFASLISNIAIKAILKLVVTFQEAFSWIQLDEFLLTRSLQTGSSFLILAIALCILYKILPTVYVSWGDVWLGALLVALLLVGLQQLVSNSVISIGSHFLSYGVIGGVMILLLWIFLTCQIFLFGCVFSYVYAHLVGSRRRQSLNQSSETE</sequence>
<evidence type="ECO:0000256" key="3">
    <source>
        <dbReference type="ARBA" id="ARBA00022692"/>
    </source>
</evidence>